<evidence type="ECO:0000256" key="3">
    <source>
        <dbReference type="ARBA" id="ARBA00023285"/>
    </source>
</evidence>
<sequence>MAEVPGLSLAHEVAAALPPWSEVLERLAAPGRRRVADVLADAGAAGVPVTQPRCGIGAHDGMVDLLRTLERAGPGILTITIDSHTRLRDFATAARLAAGSPADLNGYPLVAHGWRRGRELVASVGVPLQVRHGSPDPRDLFAVALAAGITSFEGGPIGYNLPYAKDVPLAVSLRAWREVDQVCGLLAEHGVVVDRELFGTLTAVLVPPSTSIAMTLLEAVGAVEAGVRCLSVSYPQGGETHQDVAALRAIRSLARRYLGVEVHAVLHQYMGPFPRSRPAASALIVQGGLVARLGGAAKVVTKTEQEAEGIPDARANADGLALAALGAADLFGFARLDEDRVAEEQHWIEREVADLVDPVLQGPDLARGIEAAFAAGRLDVPFSASRHARAEVVPRRDPSGAIRYGDSARLPFSDPVRRRNAALLGPGDDRSVFAATSADIHYFQQDRGMVPR</sequence>
<dbReference type="EMBL" id="JBHSQO010000001">
    <property type="protein sequence ID" value="MFC6087733.1"/>
    <property type="molecule type" value="Genomic_DNA"/>
</dbReference>
<evidence type="ECO:0000313" key="4">
    <source>
        <dbReference type="EMBL" id="MFC6087733.1"/>
    </source>
</evidence>
<accession>A0ABW1NWP0</accession>
<dbReference type="Proteomes" id="UP001596220">
    <property type="component" value="Unassembled WGS sequence"/>
</dbReference>
<keyword evidence="1" id="KW-0846">Cobalamin</keyword>
<dbReference type="InterPro" id="IPR006396">
    <property type="entry name" value="Glu_mut_E"/>
</dbReference>
<name>A0ABW1NWP0_9PSEU</name>
<dbReference type="SUPFAM" id="SSF51703">
    <property type="entry name" value="Cobalamin (vitamin B12)-dependent enzymes"/>
    <property type="match status" value="1"/>
</dbReference>
<dbReference type="RefSeq" id="WP_380631607.1">
    <property type="nucleotide sequence ID" value="NZ_JBHSQO010000001.1"/>
</dbReference>
<protein>
    <submittedName>
        <fullName evidence="4">Methylaspartate mutase</fullName>
    </submittedName>
</protein>
<keyword evidence="3" id="KW-0170">Cobalt</keyword>
<dbReference type="Gene3D" id="3.20.20.240">
    <property type="entry name" value="Methylmalonyl-CoA mutase"/>
    <property type="match status" value="1"/>
</dbReference>
<organism evidence="4 5">
    <name type="scientific">Saccharothrix lopnurensis</name>
    <dbReference type="NCBI Taxonomy" id="1670621"/>
    <lineage>
        <taxon>Bacteria</taxon>
        <taxon>Bacillati</taxon>
        <taxon>Actinomycetota</taxon>
        <taxon>Actinomycetes</taxon>
        <taxon>Pseudonocardiales</taxon>
        <taxon>Pseudonocardiaceae</taxon>
        <taxon>Saccharothrix</taxon>
    </lineage>
</organism>
<dbReference type="Pfam" id="PF06368">
    <property type="entry name" value="Met_asp_mut_E"/>
    <property type="match status" value="1"/>
</dbReference>
<comment type="caution">
    <text evidence="4">The sequence shown here is derived from an EMBL/GenBank/DDBJ whole genome shotgun (WGS) entry which is preliminary data.</text>
</comment>
<dbReference type="InterPro" id="IPR016176">
    <property type="entry name" value="Cbl-dep_enz_cat"/>
</dbReference>
<proteinExistence type="predicted"/>
<dbReference type="PIRSF" id="PIRSF001495">
    <property type="entry name" value="Met_asp_mut_epsi"/>
    <property type="match status" value="1"/>
</dbReference>
<reference evidence="5" key="1">
    <citation type="journal article" date="2019" name="Int. J. Syst. Evol. Microbiol.">
        <title>The Global Catalogue of Microorganisms (GCM) 10K type strain sequencing project: providing services to taxonomists for standard genome sequencing and annotation.</title>
        <authorList>
            <consortium name="The Broad Institute Genomics Platform"/>
            <consortium name="The Broad Institute Genome Sequencing Center for Infectious Disease"/>
            <person name="Wu L."/>
            <person name="Ma J."/>
        </authorList>
    </citation>
    <scope>NUCLEOTIDE SEQUENCE [LARGE SCALE GENOMIC DNA]</scope>
    <source>
        <strain evidence="5">CGMCC 4.7246</strain>
    </source>
</reference>
<keyword evidence="2" id="KW-0413">Isomerase</keyword>
<keyword evidence="5" id="KW-1185">Reference proteome</keyword>
<gene>
    <name evidence="4" type="ORF">ACFP3R_00440</name>
</gene>
<evidence type="ECO:0000256" key="2">
    <source>
        <dbReference type="ARBA" id="ARBA00023235"/>
    </source>
</evidence>
<evidence type="ECO:0000256" key="1">
    <source>
        <dbReference type="ARBA" id="ARBA00022628"/>
    </source>
</evidence>
<evidence type="ECO:0000313" key="5">
    <source>
        <dbReference type="Proteomes" id="UP001596220"/>
    </source>
</evidence>